<dbReference type="PANTHER" id="PTHR34512">
    <property type="entry name" value="CELL SURFACE PROTEIN"/>
    <property type="match status" value="1"/>
</dbReference>
<dbReference type="InterPro" id="IPR002372">
    <property type="entry name" value="PQQ_rpt_dom"/>
</dbReference>
<proteinExistence type="predicted"/>
<feature type="domain" description="Pyrrolo-quinoline quinone repeat" evidence="2">
    <location>
        <begin position="114"/>
        <end position="360"/>
    </location>
</feature>
<protein>
    <submittedName>
        <fullName evidence="3">Outer membrane biogenesis protein BamB</fullName>
    </submittedName>
</protein>
<dbReference type="Proteomes" id="UP000316095">
    <property type="component" value="Unassembled WGS sequence"/>
</dbReference>
<gene>
    <name evidence="3" type="ORF">Pan54_17950</name>
</gene>
<dbReference type="Pfam" id="PF13360">
    <property type="entry name" value="PQQ_2"/>
    <property type="match status" value="1"/>
</dbReference>
<evidence type="ECO:0000313" key="3">
    <source>
        <dbReference type="EMBL" id="TWT61061.1"/>
    </source>
</evidence>
<organism evidence="3 4">
    <name type="scientific">Rubinisphaera italica</name>
    <dbReference type="NCBI Taxonomy" id="2527969"/>
    <lineage>
        <taxon>Bacteria</taxon>
        <taxon>Pseudomonadati</taxon>
        <taxon>Planctomycetota</taxon>
        <taxon>Planctomycetia</taxon>
        <taxon>Planctomycetales</taxon>
        <taxon>Planctomycetaceae</taxon>
        <taxon>Rubinisphaera</taxon>
    </lineage>
</organism>
<evidence type="ECO:0000259" key="2">
    <source>
        <dbReference type="Pfam" id="PF13360"/>
    </source>
</evidence>
<reference evidence="3 4" key="1">
    <citation type="submission" date="2019-02" db="EMBL/GenBank/DDBJ databases">
        <title>Deep-cultivation of Planctomycetes and their phenomic and genomic characterization uncovers novel biology.</title>
        <authorList>
            <person name="Wiegand S."/>
            <person name="Jogler M."/>
            <person name="Boedeker C."/>
            <person name="Pinto D."/>
            <person name="Vollmers J."/>
            <person name="Rivas-Marin E."/>
            <person name="Kohn T."/>
            <person name="Peeters S.H."/>
            <person name="Heuer A."/>
            <person name="Rast P."/>
            <person name="Oberbeckmann S."/>
            <person name="Bunk B."/>
            <person name="Jeske O."/>
            <person name="Meyerdierks A."/>
            <person name="Storesund J.E."/>
            <person name="Kallscheuer N."/>
            <person name="Luecker S."/>
            <person name="Lage O.M."/>
            <person name="Pohl T."/>
            <person name="Merkel B.J."/>
            <person name="Hornburger P."/>
            <person name="Mueller R.-W."/>
            <person name="Bruemmer F."/>
            <person name="Labrenz M."/>
            <person name="Spormann A.M."/>
            <person name="Op Den Camp H."/>
            <person name="Overmann J."/>
            <person name="Amann R."/>
            <person name="Jetten M.S.M."/>
            <person name="Mascher T."/>
            <person name="Medema M.H."/>
            <person name="Devos D.P."/>
            <person name="Kaster A.-K."/>
            <person name="Ovreas L."/>
            <person name="Rohde M."/>
            <person name="Galperin M.Y."/>
            <person name="Jogler C."/>
        </authorList>
    </citation>
    <scope>NUCLEOTIDE SEQUENCE [LARGE SCALE GENOMIC DNA]</scope>
    <source>
        <strain evidence="3 4">Pan54</strain>
    </source>
</reference>
<dbReference type="EMBL" id="SJPG01000001">
    <property type="protein sequence ID" value="TWT61061.1"/>
    <property type="molecule type" value="Genomic_DNA"/>
</dbReference>
<accession>A0A5C5XF57</accession>
<dbReference type="PANTHER" id="PTHR34512:SF30">
    <property type="entry name" value="OUTER MEMBRANE PROTEIN ASSEMBLY FACTOR BAMB"/>
    <property type="match status" value="1"/>
</dbReference>
<dbReference type="Gene3D" id="2.130.10.10">
    <property type="entry name" value="YVTN repeat-like/Quinoprotein amine dehydrogenase"/>
    <property type="match status" value="2"/>
</dbReference>
<dbReference type="InterPro" id="IPR011047">
    <property type="entry name" value="Quinoprotein_ADH-like_sf"/>
</dbReference>
<comment type="caution">
    <text evidence="3">The sequence shown here is derived from an EMBL/GenBank/DDBJ whole genome shotgun (WGS) entry which is preliminary data.</text>
</comment>
<evidence type="ECO:0000313" key="4">
    <source>
        <dbReference type="Proteomes" id="UP000316095"/>
    </source>
</evidence>
<dbReference type="AlphaFoldDB" id="A0A5C5XF57"/>
<dbReference type="InterPro" id="IPR015943">
    <property type="entry name" value="WD40/YVTN_repeat-like_dom_sf"/>
</dbReference>
<dbReference type="OrthoDB" id="244732at2"/>
<feature type="region of interest" description="Disordered" evidence="1">
    <location>
        <begin position="54"/>
        <end position="75"/>
    </location>
</feature>
<dbReference type="SUPFAM" id="SSF50998">
    <property type="entry name" value="Quinoprotein alcohol dehydrogenase-like"/>
    <property type="match status" value="1"/>
</dbReference>
<dbReference type="InterPro" id="IPR018391">
    <property type="entry name" value="PQQ_b-propeller_rpt"/>
</dbReference>
<dbReference type="SMART" id="SM00564">
    <property type="entry name" value="PQQ"/>
    <property type="match status" value="5"/>
</dbReference>
<evidence type="ECO:0000256" key="1">
    <source>
        <dbReference type="SAM" id="MobiDB-lite"/>
    </source>
</evidence>
<dbReference type="PROSITE" id="PS51257">
    <property type="entry name" value="PROKAR_LIPOPROTEIN"/>
    <property type="match status" value="1"/>
</dbReference>
<name>A0A5C5XF57_9PLAN</name>
<keyword evidence="4" id="KW-1185">Reference proteome</keyword>
<sequence length="450" mass="48661">MESRYYLRTLGTVTSLLMLIALLGCQKKTPVKQVSIEQSSVSFSEKNLSHLKSEWPGWRGPDQSGVAGEADTPTHWSETENVKWRVDVPGRGNASPVIVNNRIYLATADDSAQKQKIVAFDITDGSQLWSTTVNEGGFPSSGQMHPKSTHANGTVLCDGTRVITASLHHEKITAYALNVETGKIIWTQELGAFNSKFGYAPSPVLYNSFVIFACDNHGGGYLCALDTESGELAWRVERPLASTYSSPRIANVGGKDQLLISGGEKIISYDPRTGKENWQTPGTADATCGTVVVAKDLIIASGGYPQSQTIALDSAGQKQWEVKTKLYEPSLITVGDTLFGITDKGIAYCWDVTTGAEQWKERLGGNFSASPVAVGDTIYVSNLEGQTFVFKANPSSFQQISVNRLGTDCYASPAVYDGNIYLRIGTGNGQSRQEELVCLSRQPSGNSSQN</sequence>